<reference evidence="2 3" key="1">
    <citation type="submission" date="2024-09" db="EMBL/GenBank/DDBJ databases">
        <title>The Natural Products Discovery Center: Release of the First 8490 Sequenced Strains for Exploring Actinobacteria Biosynthetic Diversity.</title>
        <authorList>
            <person name="Kalkreuter E."/>
            <person name="Kautsar S.A."/>
            <person name="Yang D."/>
            <person name="Bader C.D."/>
            <person name="Teijaro C.N."/>
            <person name="Fluegel L."/>
            <person name="Davis C.M."/>
            <person name="Simpson J.R."/>
            <person name="Lauterbach L."/>
            <person name="Steele A.D."/>
            <person name="Gui C."/>
            <person name="Meng S."/>
            <person name="Li G."/>
            <person name="Viehrig K."/>
            <person name="Ye F."/>
            <person name="Su P."/>
            <person name="Kiefer A.F."/>
            <person name="Nichols A."/>
            <person name="Cepeda A.J."/>
            <person name="Yan W."/>
            <person name="Fan B."/>
            <person name="Jiang Y."/>
            <person name="Adhikari A."/>
            <person name="Zheng C.-J."/>
            <person name="Schuster L."/>
            <person name="Cowan T.M."/>
            <person name="Smanski M.J."/>
            <person name="Chevrette M.G."/>
            <person name="De Carvalho L.P.S."/>
            <person name="Shen B."/>
        </authorList>
    </citation>
    <scope>NUCLEOTIDE SEQUENCE [LARGE SCALE GENOMIC DNA]</scope>
    <source>
        <strain evidence="2 3">NPDC058546</strain>
    </source>
</reference>
<dbReference type="Proteomes" id="UP001598251">
    <property type="component" value="Unassembled WGS sequence"/>
</dbReference>
<evidence type="ECO:0000313" key="2">
    <source>
        <dbReference type="EMBL" id="MFD4212194.1"/>
    </source>
</evidence>
<organism evidence="2 3">
    <name type="scientific">Streptomyces sindenensis</name>
    <dbReference type="NCBI Taxonomy" id="67363"/>
    <lineage>
        <taxon>Bacteria</taxon>
        <taxon>Bacillati</taxon>
        <taxon>Actinomycetota</taxon>
        <taxon>Actinomycetes</taxon>
        <taxon>Kitasatosporales</taxon>
        <taxon>Streptomycetaceae</taxon>
        <taxon>Streptomyces</taxon>
    </lineage>
</organism>
<accession>A0ABW6ED86</accession>
<dbReference type="EMBL" id="JBHXOF010000002">
    <property type="protein sequence ID" value="MFD4212194.1"/>
    <property type="molecule type" value="Genomic_DNA"/>
</dbReference>
<protein>
    <submittedName>
        <fullName evidence="2">Cold shock domain-containing protein</fullName>
    </submittedName>
</protein>
<dbReference type="SUPFAM" id="SSF50249">
    <property type="entry name" value="Nucleic acid-binding proteins"/>
    <property type="match status" value="1"/>
</dbReference>
<comment type="caution">
    <text evidence="2">The sequence shown here is derived from an EMBL/GenBank/DDBJ whole genome shotgun (WGS) entry which is preliminary data.</text>
</comment>
<sequence>MLMTGKILRFDEVRGYGFIAPDEGDEDVFMHANDLLEEKYLYQAGRRVEYFLESGDKGPKAGEIRLVRQAGAPVSRAPRSSAVAPQMEHDEEADCDILTALDFQSEVTEALIEADGTLTAAQVQHVRQRLLRLAQAHGWVDSV</sequence>
<dbReference type="InterPro" id="IPR012340">
    <property type="entry name" value="NA-bd_OB-fold"/>
</dbReference>
<proteinExistence type="predicted"/>
<dbReference type="RefSeq" id="WP_373296620.1">
    <property type="nucleotide sequence ID" value="NZ_BMSG01000021.1"/>
</dbReference>
<dbReference type="SMART" id="SM00357">
    <property type="entry name" value="CSP"/>
    <property type="match status" value="1"/>
</dbReference>
<keyword evidence="3" id="KW-1185">Reference proteome</keyword>
<gene>
    <name evidence="2" type="ORF">ACFWSS_04685</name>
</gene>
<evidence type="ECO:0000259" key="1">
    <source>
        <dbReference type="PROSITE" id="PS51857"/>
    </source>
</evidence>
<dbReference type="InterPro" id="IPR002059">
    <property type="entry name" value="CSP_DNA-bd"/>
</dbReference>
<dbReference type="InterPro" id="IPR011129">
    <property type="entry name" value="CSD"/>
</dbReference>
<dbReference type="Gene3D" id="2.40.50.140">
    <property type="entry name" value="Nucleic acid-binding proteins"/>
    <property type="match status" value="1"/>
</dbReference>
<name>A0ABW6ED86_9ACTN</name>
<feature type="domain" description="CSD" evidence="1">
    <location>
        <begin position="2"/>
        <end position="66"/>
    </location>
</feature>
<dbReference type="Pfam" id="PF00313">
    <property type="entry name" value="CSD"/>
    <property type="match status" value="1"/>
</dbReference>
<dbReference type="CDD" id="cd04458">
    <property type="entry name" value="CSP_CDS"/>
    <property type="match status" value="1"/>
</dbReference>
<dbReference type="PRINTS" id="PR00050">
    <property type="entry name" value="COLDSHOCK"/>
</dbReference>
<dbReference type="PROSITE" id="PS51857">
    <property type="entry name" value="CSD_2"/>
    <property type="match status" value="1"/>
</dbReference>
<evidence type="ECO:0000313" key="3">
    <source>
        <dbReference type="Proteomes" id="UP001598251"/>
    </source>
</evidence>